<dbReference type="Proteomes" id="UP000291116">
    <property type="component" value="Unassembled WGS sequence"/>
</dbReference>
<dbReference type="OrthoDB" id="186626at2759"/>
<dbReference type="Gene3D" id="3.40.50.150">
    <property type="entry name" value="Vaccinia Virus protein VP39"/>
    <property type="match status" value="1"/>
</dbReference>
<gene>
    <name evidence="2" type="ORF">PSNMU_V1.4_AUG-EV-PASAV3_0097390</name>
</gene>
<evidence type="ECO:0008006" key="4">
    <source>
        <dbReference type="Google" id="ProtNLM"/>
    </source>
</evidence>
<reference evidence="2 3" key="1">
    <citation type="submission" date="2019-01" db="EMBL/GenBank/DDBJ databases">
        <authorList>
            <person name="Ferrante I. M."/>
        </authorList>
    </citation>
    <scope>NUCLEOTIDE SEQUENCE [LARGE SCALE GENOMIC DNA]</scope>
    <source>
        <strain evidence="2 3">B856</strain>
    </source>
</reference>
<name>A0A448ZL40_9STRA</name>
<feature type="compositionally biased region" description="Acidic residues" evidence="1">
    <location>
        <begin position="8"/>
        <end position="26"/>
    </location>
</feature>
<sequence>MATSNNIGDDDDDPFACFDSSDDEDEDRRQEIVGKLQDHTLDISRDPGNGVLAFHAGTEVALLHYVKTELDATGKSNTMVRDEENTNTERAPESAISEQARTILGLVDSYCLSRHWMMHVGPEKAGPLRDFISKCLGSRKRKNSNDHGSDAVVVVELGTYCGYSSIFIAKTILEYHRDSMAAEANTGVNQQEDSDRDDPLFHIYSVEVVEGFARVARELIQLAGMEAYITVILAQHPDDAIPGKIGGPKTNAGEAPPSLSSELMQRLPRGSEHDGESTVTTTKPIDFLFVDHDKSLYLPHLRELENTGFIREGTFVAADNVVFAQIDDYRDYMSRLAEQGIVETRLEDSLMVEYCEPELRSPDESLEHNKGETTTTKEMLQDGIEFSIYLTDPARLPDS</sequence>
<evidence type="ECO:0000313" key="3">
    <source>
        <dbReference type="Proteomes" id="UP000291116"/>
    </source>
</evidence>
<accession>A0A448ZL40</accession>
<dbReference type="InterPro" id="IPR029063">
    <property type="entry name" value="SAM-dependent_MTases_sf"/>
</dbReference>
<dbReference type="AlphaFoldDB" id="A0A448ZL40"/>
<protein>
    <recommendedName>
        <fullName evidence="4">Catechol O-methyltransferase</fullName>
    </recommendedName>
</protein>
<dbReference type="PANTHER" id="PTHR43836">
    <property type="entry name" value="CATECHOL O-METHYLTRANSFERASE 1-RELATED"/>
    <property type="match status" value="1"/>
</dbReference>
<evidence type="ECO:0000313" key="2">
    <source>
        <dbReference type="EMBL" id="VEU42757.1"/>
    </source>
</evidence>
<dbReference type="PANTHER" id="PTHR43836:SF2">
    <property type="entry name" value="CATECHOL O-METHYLTRANSFERASE 1-RELATED"/>
    <property type="match status" value="1"/>
</dbReference>
<feature type="region of interest" description="Disordered" evidence="1">
    <location>
        <begin position="76"/>
        <end position="95"/>
    </location>
</feature>
<proteinExistence type="predicted"/>
<dbReference type="GO" id="GO:0008171">
    <property type="term" value="F:O-methyltransferase activity"/>
    <property type="evidence" value="ECO:0007669"/>
    <property type="project" value="TreeGrafter"/>
</dbReference>
<keyword evidence="3" id="KW-1185">Reference proteome</keyword>
<dbReference type="SUPFAM" id="SSF53335">
    <property type="entry name" value="S-adenosyl-L-methionine-dependent methyltransferases"/>
    <property type="match status" value="1"/>
</dbReference>
<evidence type="ECO:0000256" key="1">
    <source>
        <dbReference type="SAM" id="MobiDB-lite"/>
    </source>
</evidence>
<feature type="region of interest" description="Disordered" evidence="1">
    <location>
        <begin position="1"/>
        <end position="26"/>
    </location>
</feature>
<dbReference type="EMBL" id="CAACVS010000472">
    <property type="protein sequence ID" value="VEU42757.1"/>
    <property type="molecule type" value="Genomic_DNA"/>
</dbReference>
<organism evidence="2 3">
    <name type="scientific">Pseudo-nitzschia multistriata</name>
    <dbReference type="NCBI Taxonomy" id="183589"/>
    <lineage>
        <taxon>Eukaryota</taxon>
        <taxon>Sar</taxon>
        <taxon>Stramenopiles</taxon>
        <taxon>Ochrophyta</taxon>
        <taxon>Bacillariophyta</taxon>
        <taxon>Bacillariophyceae</taxon>
        <taxon>Bacillariophycidae</taxon>
        <taxon>Bacillariales</taxon>
        <taxon>Bacillariaceae</taxon>
        <taxon>Pseudo-nitzschia</taxon>
    </lineage>
</organism>